<gene>
    <name evidence="1" type="ORF">NUW54_g2175</name>
</gene>
<dbReference type="EMBL" id="JANSHE010000395">
    <property type="protein sequence ID" value="KAJ3011431.1"/>
    <property type="molecule type" value="Genomic_DNA"/>
</dbReference>
<evidence type="ECO:0000313" key="1">
    <source>
        <dbReference type="EMBL" id="KAJ3011431.1"/>
    </source>
</evidence>
<keyword evidence="2" id="KW-1185">Reference proteome</keyword>
<protein>
    <submittedName>
        <fullName evidence="1">Uncharacterized protein</fullName>
    </submittedName>
</protein>
<comment type="caution">
    <text evidence="1">The sequence shown here is derived from an EMBL/GenBank/DDBJ whole genome shotgun (WGS) entry which is preliminary data.</text>
</comment>
<evidence type="ECO:0000313" key="2">
    <source>
        <dbReference type="Proteomes" id="UP001144978"/>
    </source>
</evidence>
<sequence length="303" mass="32515">MNPLSDFDLNRSGPKEEDDLKALEETVTPNLQEATAAHQVVSFTLIAPDAYNLTFLSQPPPFNPMGEVLRSAPFFFSHAFHGGGYDYPDTMGYMHAGQGPTRSFSPEFSGTIAPHQMHLNPVHGSSQSGSGYPATPSAGPSGEDAQVRPFVFSPSLSSRSLPPWVQRPLVTSQQEEQTLAAGPSRLTFDVAHPENNVKEESPEPTAIHEPPAKRRRRTGADLQDDPSTKKAKLCGIGKCKWPLTSSEATNRKHVRDKHYKVGSAYKAGSSSSSGPSGSQSPSEISTAGADSDEAVGDEPVFLL</sequence>
<name>A0ACC1Q5Y7_9APHY</name>
<accession>A0ACC1Q5Y7</accession>
<reference evidence="1" key="1">
    <citation type="submission" date="2022-08" db="EMBL/GenBank/DDBJ databases">
        <title>Genome Sequence of Pycnoporus sanguineus.</title>
        <authorList>
            <person name="Buettner E."/>
        </authorList>
    </citation>
    <scope>NUCLEOTIDE SEQUENCE</scope>
    <source>
        <strain evidence="1">CG-C14</strain>
    </source>
</reference>
<organism evidence="1 2">
    <name type="scientific">Trametes sanguinea</name>
    <dbReference type="NCBI Taxonomy" id="158606"/>
    <lineage>
        <taxon>Eukaryota</taxon>
        <taxon>Fungi</taxon>
        <taxon>Dikarya</taxon>
        <taxon>Basidiomycota</taxon>
        <taxon>Agaricomycotina</taxon>
        <taxon>Agaricomycetes</taxon>
        <taxon>Polyporales</taxon>
        <taxon>Polyporaceae</taxon>
        <taxon>Trametes</taxon>
    </lineage>
</organism>
<proteinExistence type="predicted"/>
<dbReference type="Proteomes" id="UP001144978">
    <property type="component" value="Unassembled WGS sequence"/>
</dbReference>